<dbReference type="Pfam" id="PF21259">
    <property type="entry name" value="Rgg_C"/>
    <property type="match status" value="1"/>
</dbReference>
<evidence type="ECO:0000313" key="2">
    <source>
        <dbReference type="EMBL" id="APU46692.1"/>
    </source>
</evidence>
<dbReference type="Gene3D" id="1.25.40.10">
    <property type="entry name" value="Tetratricopeptide repeat domain"/>
    <property type="match status" value="1"/>
</dbReference>
<evidence type="ECO:0000313" key="3">
    <source>
        <dbReference type="Proteomes" id="UP000185427"/>
    </source>
</evidence>
<dbReference type="CDD" id="cd00093">
    <property type="entry name" value="HTH_XRE"/>
    <property type="match status" value="1"/>
</dbReference>
<proteinExistence type="predicted"/>
<dbReference type="AlphaFoldDB" id="A0A1L7GXE2"/>
<dbReference type="InterPro" id="IPR001387">
    <property type="entry name" value="Cro/C1-type_HTH"/>
</dbReference>
<sequence length="313" mass="36265">MKYGPTISDIRKAKKISLKNLLQDQMTPSSYSRFVDKKTETSVNNFVALLENLNVTFDEYLYINNGYQNSRYDQLYRKLTTALKADDAPALIVLVNQINAFAQSSPDNLRMKNLLDMAMLALNHVQGDPLNPTAREDLVKYLINCETWTHYEIMIFYNFIFIFDVETVIVIQKRLIRVISRYDNLRLYGSEPFRTLVKITMFYLEHGKVLEALESLMDLRDFDIQEEFLFERTMYKFVAGETYTITNTNRIKVIDDALNIFQAAGSTHQVNRLVDHMKLVVKANQFHNDDFDALIEKWGGTPSTKTPTTTTVS</sequence>
<dbReference type="OrthoDB" id="2310942at2"/>
<dbReference type="GO" id="GO:0003677">
    <property type="term" value="F:DNA binding"/>
    <property type="evidence" value="ECO:0007669"/>
    <property type="project" value="InterPro"/>
</dbReference>
<reference evidence="2 3" key="1">
    <citation type="submission" date="2016-12" db="EMBL/GenBank/DDBJ databases">
        <title>Complete Genome Sequence of Lactobacillus fermentum Strain SNUV175, a Probiotic for Treatment of Bacterial Vaginosis.</title>
        <authorList>
            <person name="Lee S."/>
            <person name="You H.J."/>
            <person name="Kwon B."/>
            <person name="Ko G."/>
        </authorList>
    </citation>
    <scope>NUCLEOTIDE SEQUENCE [LARGE SCALE GENOMIC DNA]</scope>
    <source>
        <strain evidence="2 3">SNUV175</strain>
    </source>
</reference>
<dbReference type="InterPro" id="IPR053163">
    <property type="entry name" value="HTH-type_regulator_Rgg"/>
</dbReference>
<name>A0A1L7GXE2_LIMFE</name>
<protein>
    <submittedName>
        <fullName evidence="2">Transcriptional regulator</fullName>
    </submittedName>
</protein>
<dbReference type="NCBIfam" id="TIGR01716">
    <property type="entry name" value="RGG_Cterm"/>
    <property type="match status" value="1"/>
</dbReference>
<dbReference type="EMBL" id="CP019030">
    <property type="protein sequence ID" value="APU46692.1"/>
    <property type="molecule type" value="Genomic_DNA"/>
</dbReference>
<gene>
    <name evidence="2" type="ORF">BUW47_09875</name>
</gene>
<dbReference type="InterPro" id="IPR010982">
    <property type="entry name" value="Lambda_DNA-bd_dom_sf"/>
</dbReference>
<dbReference type="PANTHER" id="PTHR37038">
    <property type="entry name" value="TRANSCRIPTIONAL REGULATOR-RELATED"/>
    <property type="match status" value="1"/>
</dbReference>
<dbReference type="Proteomes" id="UP000185427">
    <property type="component" value="Chromosome"/>
</dbReference>
<dbReference type="SUPFAM" id="SSF47413">
    <property type="entry name" value="lambda repressor-like DNA-binding domains"/>
    <property type="match status" value="1"/>
</dbReference>
<dbReference type="RefSeq" id="WP_075667643.1">
    <property type="nucleotide sequence ID" value="NZ_CP019030.1"/>
</dbReference>
<dbReference type="InterPro" id="IPR011990">
    <property type="entry name" value="TPR-like_helical_dom_sf"/>
</dbReference>
<feature type="domain" description="HTH-type transcriptional regulator Rgg C-terminal" evidence="1">
    <location>
        <begin position="123"/>
        <end position="271"/>
    </location>
</feature>
<accession>A0A1L7GXE2</accession>
<dbReference type="InterPro" id="IPR010057">
    <property type="entry name" value="Transcription_activator_Rgg_C"/>
</dbReference>
<organism evidence="2 3">
    <name type="scientific">Limosilactobacillus fermentum</name>
    <name type="common">Lactobacillus fermentum</name>
    <dbReference type="NCBI Taxonomy" id="1613"/>
    <lineage>
        <taxon>Bacteria</taxon>
        <taxon>Bacillati</taxon>
        <taxon>Bacillota</taxon>
        <taxon>Bacilli</taxon>
        <taxon>Lactobacillales</taxon>
        <taxon>Lactobacillaceae</taxon>
        <taxon>Limosilactobacillus</taxon>
    </lineage>
</organism>
<evidence type="ECO:0000259" key="1">
    <source>
        <dbReference type="Pfam" id="PF21259"/>
    </source>
</evidence>